<evidence type="ECO:0000313" key="15">
    <source>
        <dbReference type="EMBL" id="BBH50225.1"/>
    </source>
</evidence>
<dbReference type="GO" id="GO:0046872">
    <property type="term" value="F:metal ion binding"/>
    <property type="evidence" value="ECO:0007669"/>
    <property type="project" value="UniProtKB-KW"/>
</dbReference>
<keyword evidence="12 13" id="KW-0472">Membrane</keyword>
<evidence type="ECO:0000256" key="8">
    <source>
        <dbReference type="ARBA" id="ARBA00022801"/>
    </source>
</evidence>
<evidence type="ECO:0000256" key="1">
    <source>
        <dbReference type="ARBA" id="ARBA00001947"/>
    </source>
</evidence>
<dbReference type="GO" id="GO:0008237">
    <property type="term" value="F:metallopeptidase activity"/>
    <property type="evidence" value="ECO:0007669"/>
    <property type="project" value="UniProtKB-KW"/>
</dbReference>
<feature type="transmembrane region" description="Helical" evidence="13">
    <location>
        <begin position="194"/>
        <end position="211"/>
    </location>
</feature>
<evidence type="ECO:0000256" key="9">
    <source>
        <dbReference type="ARBA" id="ARBA00022833"/>
    </source>
</evidence>
<accession>A0A3G9KAP3</accession>
<dbReference type="OrthoDB" id="9800627at2"/>
<evidence type="ECO:0000256" key="6">
    <source>
        <dbReference type="ARBA" id="ARBA00022692"/>
    </source>
</evidence>
<keyword evidence="10 13" id="KW-1133">Transmembrane helix</keyword>
<dbReference type="CDD" id="cd06158">
    <property type="entry name" value="S2P-M50_like_1"/>
    <property type="match status" value="1"/>
</dbReference>
<keyword evidence="6 13" id="KW-0812">Transmembrane</keyword>
<comment type="subcellular location">
    <subcellularLocation>
        <location evidence="2">Cell membrane</location>
        <topology evidence="2">Multi-pass membrane protein</topology>
    </subcellularLocation>
</comment>
<proteinExistence type="inferred from homology"/>
<sequence length="232" mass="25421">MYSLENIARIVLTVALLLVAAIIHEVAHGYVAHLCGDDTAKEAGRLTLNPARHLDPFGSVVLPIIMAIAGGFVFSYAKPVPYNPYRLKNRRRDEVLVALAGPASNLLQAVVGALCFNGAWALVEASNELYFSGPVVLGLTGMQWLLTALSTYVWVNLMLAFFNLIPLPPLDGSKVVCYFLKGDALTRYYEVQRYAMPILIAVLYLLPRLGIDPLGAYLDFFAGNLYDLLLGM</sequence>
<keyword evidence="11" id="KW-0482">Metalloprotease</keyword>
<keyword evidence="8" id="KW-0378">Hydrolase</keyword>
<evidence type="ECO:0000259" key="14">
    <source>
        <dbReference type="Pfam" id="PF02163"/>
    </source>
</evidence>
<gene>
    <name evidence="15" type="ORF">Pcatena_08120</name>
</gene>
<evidence type="ECO:0000256" key="13">
    <source>
        <dbReference type="SAM" id="Phobius"/>
    </source>
</evidence>
<name>A0A3G9KAP3_9ACTN</name>
<dbReference type="AlphaFoldDB" id="A0A3G9KAP3"/>
<keyword evidence="16" id="KW-1185">Reference proteome</keyword>
<dbReference type="Proteomes" id="UP000273154">
    <property type="component" value="Chromosome"/>
</dbReference>
<evidence type="ECO:0000256" key="3">
    <source>
        <dbReference type="ARBA" id="ARBA00007931"/>
    </source>
</evidence>
<evidence type="ECO:0000256" key="2">
    <source>
        <dbReference type="ARBA" id="ARBA00004651"/>
    </source>
</evidence>
<evidence type="ECO:0000256" key="7">
    <source>
        <dbReference type="ARBA" id="ARBA00022723"/>
    </source>
</evidence>
<comment type="similarity">
    <text evidence="3">Belongs to the peptidase M50B family.</text>
</comment>
<feature type="transmembrane region" description="Helical" evidence="13">
    <location>
        <begin position="95"/>
        <end position="123"/>
    </location>
</feature>
<evidence type="ECO:0000256" key="10">
    <source>
        <dbReference type="ARBA" id="ARBA00022989"/>
    </source>
</evidence>
<dbReference type="InterPro" id="IPR008915">
    <property type="entry name" value="Peptidase_M50"/>
</dbReference>
<dbReference type="PANTHER" id="PTHR35864">
    <property type="entry name" value="ZINC METALLOPROTEASE MJ0611-RELATED"/>
    <property type="match status" value="1"/>
</dbReference>
<dbReference type="Pfam" id="PF02163">
    <property type="entry name" value="Peptidase_M50"/>
    <property type="match status" value="1"/>
</dbReference>
<evidence type="ECO:0000313" key="16">
    <source>
        <dbReference type="Proteomes" id="UP000273154"/>
    </source>
</evidence>
<dbReference type="InterPro" id="IPR052348">
    <property type="entry name" value="Metallopeptidase_M50B"/>
</dbReference>
<dbReference type="RefSeq" id="WP_126421870.1">
    <property type="nucleotide sequence ID" value="NZ_AP019367.1"/>
</dbReference>
<dbReference type="GO" id="GO:0006508">
    <property type="term" value="P:proteolysis"/>
    <property type="evidence" value="ECO:0007669"/>
    <property type="project" value="UniProtKB-KW"/>
</dbReference>
<feature type="domain" description="Peptidase M50" evidence="14">
    <location>
        <begin position="14"/>
        <end position="205"/>
    </location>
</feature>
<dbReference type="GeneID" id="88848939"/>
<dbReference type="PANTHER" id="PTHR35864:SF1">
    <property type="entry name" value="ZINC METALLOPROTEASE YWHC-RELATED"/>
    <property type="match status" value="1"/>
</dbReference>
<protein>
    <submittedName>
        <fullName evidence="15">Peptidase M50</fullName>
    </submittedName>
</protein>
<feature type="transmembrane region" description="Helical" evidence="13">
    <location>
        <begin position="53"/>
        <end position="74"/>
    </location>
</feature>
<evidence type="ECO:0000256" key="5">
    <source>
        <dbReference type="ARBA" id="ARBA00022670"/>
    </source>
</evidence>
<keyword evidence="7" id="KW-0479">Metal-binding</keyword>
<reference evidence="16" key="1">
    <citation type="submission" date="2018-11" db="EMBL/GenBank/DDBJ databases">
        <title>Comparative genomics of Parolsenella catena and Libanicoccus massiliensis: Reclassification of Libanicoccus massiliensis as Parolsenella massiliensis comb. nov.</title>
        <authorList>
            <person name="Sakamoto M."/>
            <person name="Ikeyama N."/>
            <person name="Murakami T."/>
            <person name="Mori H."/>
            <person name="Yuki M."/>
            <person name="Ohkuma M."/>
        </authorList>
    </citation>
    <scope>NUCLEOTIDE SEQUENCE [LARGE SCALE GENOMIC DNA]</scope>
    <source>
        <strain evidence="16">JCM 31932</strain>
    </source>
</reference>
<keyword evidence="9" id="KW-0862">Zinc</keyword>
<comment type="cofactor">
    <cofactor evidence="1">
        <name>Zn(2+)</name>
        <dbReference type="ChEBI" id="CHEBI:29105"/>
    </cofactor>
</comment>
<keyword evidence="4" id="KW-1003">Cell membrane</keyword>
<dbReference type="EMBL" id="AP019367">
    <property type="protein sequence ID" value="BBH50225.1"/>
    <property type="molecule type" value="Genomic_DNA"/>
</dbReference>
<evidence type="ECO:0000256" key="12">
    <source>
        <dbReference type="ARBA" id="ARBA00023136"/>
    </source>
</evidence>
<dbReference type="KEGG" id="pcat:Pcatena_08120"/>
<evidence type="ECO:0000256" key="11">
    <source>
        <dbReference type="ARBA" id="ARBA00023049"/>
    </source>
</evidence>
<feature type="transmembrane region" description="Helical" evidence="13">
    <location>
        <begin position="143"/>
        <end position="165"/>
    </location>
</feature>
<keyword evidence="5" id="KW-0645">Protease</keyword>
<evidence type="ECO:0000256" key="4">
    <source>
        <dbReference type="ARBA" id="ARBA00022475"/>
    </source>
</evidence>
<dbReference type="InterPro" id="IPR044537">
    <property type="entry name" value="Rip2-like"/>
</dbReference>
<dbReference type="GO" id="GO:0005886">
    <property type="term" value="C:plasma membrane"/>
    <property type="evidence" value="ECO:0007669"/>
    <property type="project" value="UniProtKB-SubCell"/>
</dbReference>
<organism evidence="15 16">
    <name type="scientific">Parolsenella catena</name>
    <dbReference type="NCBI Taxonomy" id="2003188"/>
    <lineage>
        <taxon>Bacteria</taxon>
        <taxon>Bacillati</taxon>
        <taxon>Actinomycetota</taxon>
        <taxon>Coriobacteriia</taxon>
        <taxon>Coriobacteriales</taxon>
        <taxon>Atopobiaceae</taxon>
        <taxon>Parolsenella</taxon>
    </lineage>
</organism>